<name>A0A7D3QXF4_9VIRU</name>
<feature type="domain" description="C2H2-type" evidence="3">
    <location>
        <begin position="3"/>
        <end position="32"/>
    </location>
</feature>
<sequence length="327" mass="38020">MKYNCIDCSYSSNDKSNYTRHMKSLAHTQLTQVNHTNTTQINSSVNSDRLVNSCCKKCGKQVSSPASLSRHNKYYCKGKSDNMVVVEDRNRIAQLEKQLVEYQQLLKTKEIEIENKFLKKENAELKSFIRSGKYGNTTYNISIKKYVQDNFSDAPALEGIKDYAKLTYDEDDFVTTIINNYNNGVLHKYFGDFIVLYYVRDNPSEQSIWNSDVSRLTYLIKELLANNESIWNQDPKGTKIKSYVINPLLKYIKNYLTKYWMDNIDCFKSMEIRSLVELQENFISIHKVKKDIDSGLIADNIVKYIAPKFYMNKILANNGTELFIDDN</sequence>
<evidence type="ECO:0000256" key="2">
    <source>
        <dbReference type="SAM" id="Coils"/>
    </source>
</evidence>
<dbReference type="InterPro" id="IPR013087">
    <property type="entry name" value="Znf_C2H2_type"/>
</dbReference>
<gene>
    <name evidence="4" type="ORF">Fadolivirus_1_982</name>
</gene>
<proteinExistence type="predicted"/>
<dbReference type="Proteomes" id="UP001162001">
    <property type="component" value="Segment"/>
</dbReference>
<keyword evidence="2" id="KW-0175">Coiled coil</keyword>
<keyword evidence="1" id="KW-0863">Zinc-finger</keyword>
<evidence type="ECO:0000313" key="5">
    <source>
        <dbReference type="Proteomes" id="UP001162001"/>
    </source>
</evidence>
<evidence type="ECO:0000259" key="3">
    <source>
        <dbReference type="PROSITE" id="PS50157"/>
    </source>
</evidence>
<dbReference type="GO" id="GO:0008270">
    <property type="term" value="F:zinc ion binding"/>
    <property type="evidence" value="ECO:0007669"/>
    <property type="project" value="UniProtKB-KW"/>
</dbReference>
<evidence type="ECO:0000256" key="1">
    <source>
        <dbReference type="PROSITE-ProRule" id="PRU00042"/>
    </source>
</evidence>
<protein>
    <submittedName>
        <fullName evidence="4">Zinc finger C2H2-type protein</fullName>
    </submittedName>
</protein>
<reference evidence="4 5" key="1">
    <citation type="submission" date="2020-04" db="EMBL/GenBank/DDBJ databases">
        <title>Advantages and limits of metagenomic assembly and binning of a giant virus.</title>
        <authorList>
            <person name="Schulz F."/>
            <person name="Andreani J."/>
            <person name="Francis R."/>
            <person name="Boudjemaa H."/>
            <person name="Bou Khalil J.Y."/>
            <person name="Lee J."/>
            <person name="La Scola B."/>
            <person name="Woyke T."/>
        </authorList>
    </citation>
    <scope>NUCLEOTIDE SEQUENCE [LARGE SCALE GENOMIC DNA]</scope>
    <source>
        <strain evidence="4 5">FV1/VV64</strain>
    </source>
</reference>
<organism evidence="4 5">
    <name type="scientific">Fadolivirus FV1/VV64</name>
    <dbReference type="NCBI Taxonomy" id="3070911"/>
    <lineage>
        <taxon>Viruses</taxon>
        <taxon>Varidnaviria</taxon>
        <taxon>Bamfordvirae</taxon>
        <taxon>Nucleocytoviricota</taxon>
        <taxon>Megaviricetes</taxon>
        <taxon>Imitervirales</taxon>
        <taxon>Mimiviridae</taxon>
        <taxon>Klosneuvirinae</taxon>
        <taxon>Fadolivirus</taxon>
        <taxon>Fadolivirus algeromassiliense</taxon>
    </lineage>
</organism>
<keyword evidence="5" id="KW-1185">Reference proteome</keyword>
<dbReference type="EMBL" id="MT418680">
    <property type="protein sequence ID" value="QKF94440.1"/>
    <property type="molecule type" value="Genomic_DNA"/>
</dbReference>
<accession>A0A7D3QXF4</accession>
<evidence type="ECO:0000313" key="4">
    <source>
        <dbReference type="EMBL" id="QKF94440.1"/>
    </source>
</evidence>
<dbReference type="PROSITE" id="PS50157">
    <property type="entry name" value="ZINC_FINGER_C2H2_2"/>
    <property type="match status" value="1"/>
</dbReference>
<keyword evidence="1" id="KW-0862">Zinc</keyword>
<keyword evidence="1" id="KW-0479">Metal-binding</keyword>
<feature type="coiled-coil region" evidence="2">
    <location>
        <begin position="85"/>
        <end position="126"/>
    </location>
</feature>
<dbReference type="Gene3D" id="3.30.160.60">
    <property type="entry name" value="Classic Zinc Finger"/>
    <property type="match status" value="1"/>
</dbReference>